<dbReference type="InterPro" id="IPR036885">
    <property type="entry name" value="SWIB_MDM2_dom_sf"/>
</dbReference>
<dbReference type="InterPro" id="IPR039757">
    <property type="entry name" value="EIF2D"/>
</dbReference>
<dbReference type="CDD" id="cd21156">
    <property type="entry name" value="PUA_eIF2d-like"/>
    <property type="match status" value="1"/>
</dbReference>
<dbReference type="Pfam" id="PF17832">
    <property type="entry name" value="Pre-PUA"/>
    <property type="match status" value="1"/>
</dbReference>
<dbReference type="PANTHER" id="PTHR12217">
    <property type="entry name" value="EUKARYOTIC TRANSLATION INITIATION FACTOR 2D"/>
    <property type="match status" value="1"/>
</dbReference>
<feature type="region of interest" description="Disordered" evidence="2">
    <location>
        <begin position="413"/>
        <end position="441"/>
    </location>
</feature>
<reference evidence="4 5" key="1">
    <citation type="journal article" date="2020" name="ISME J.">
        <title>Uncovering the hidden diversity of litter-decomposition mechanisms in mushroom-forming fungi.</title>
        <authorList>
            <person name="Floudas D."/>
            <person name="Bentzer J."/>
            <person name="Ahren D."/>
            <person name="Johansson T."/>
            <person name="Persson P."/>
            <person name="Tunlid A."/>
        </authorList>
    </citation>
    <scope>NUCLEOTIDE SEQUENCE [LARGE SCALE GENOMIC DNA]</scope>
    <source>
        <strain evidence="4 5">CBS 406.79</strain>
    </source>
</reference>
<accession>A0A8H5HNC8</accession>
<dbReference type="GO" id="GO:0003743">
    <property type="term" value="F:translation initiation factor activity"/>
    <property type="evidence" value="ECO:0007669"/>
    <property type="project" value="InterPro"/>
</dbReference>
<dbReference type="InterPro" id="IPR041366">
    <property type="entry name" value="Pre-PUA"/>
</dbReference>
<dbReference type="InterPro" id="IPR039759">
    <property type="entry name" value="eIF2D_SUI1"/>
</dbReference>
<feature type="region of interest" description="Disordered" evidence="2">
    <location>
        <begin position="545"/>
        <end position="572"/>
    </location>
</feature>
<gene>
    <name evidence="4" type="ORF">D9757_008625</name>
</gene>
<dbReference type="Pfam" id="PF01253">
    <property type="entry name" value="SUI1"/>
    <property type="match status" value="1"/>
</dbReference>
<dbReference type="Gene3D" id="3.30.780.10">
    <property type="entry name" value="SUI1-like domain"/>
    <property type="match status" value="1"/>
</dbReference>
<name>A0A8H5HNC8_9AGAR</name>
<dbReference type="Pfam" id="PF26291">
    <property type="entry name" value="SWIB_eIF2D"/>
    <property type="match status" value="1"/>
</dbReference>
<comment type="caution">
    <text evidence="4">The sequence shown here is derived from an EMBL/GenBank/DDBJ whole genome shotgun (WGS) entry which is preliminary data.</text>
</comment>
<dbReference type="SUPFAM" id="SSF55159">
    <property type="entry name" value="eIF1-like"/>
    <property type="match status" value="1"/>
</dbReference>
<dbReference type="InterPro" id="IPR036877">
    <property type="entry name" value="SUI1_dom_sf"/>
</dbReference>
<dbReference type="Pfam" id="PF26292">
    <property type="entry name" value="PUA_elF2D"/>
    <property type="match status" value="1"/>
</dbReference>
<feature type="region of interest" description="Disordered" evidence="2">
    <location>
        <begin position="1"/>
        <end position="24"/>
    </location>
</feature>
<feature type="region of interest" description="Disordered" evidence="2">
    <location>
        <begin position="320"/>
        <end position="354"/>
    </location>
</feature>
<dbReference type="InterPro" id="IPR058886">
    <property type="entry name" value="SWIB_eIF2D"/>
</dbReference>
<dbReference type="InterPro" id="IPR057429">
    <property type="entry name" value="WH_eIF2D"/>
</dbReference>
<feature type="domain" description="SUI1" evidence="3">
    <location>
        <begin position="611"/>
        <end position="686"/>
    </location>
</feature>
<dbReference type="GO" id="GO:0003723">
    <property type="term" value="F:RNA binding"/>
    <property type="evidence" value="ECO:0007669"/>
    <property type="project" value="InterPro"/>
</dbReference>
<keyword evidence="1" id="KW-0963">Cytoplasm</keyword>
<dbReference type="InterPro" id="IPR048248">
    <property type="entry name" value="PUA_eIF2d-like"/>
</dbReference>
<dbReference type="PROSITE" id="PS50296">
    <property type="entry name" value="SUI1"/>
    <property type="match status" value="1"/>
</dbReference>
<dbReference type="InterPro" id="IPR015947">
    <property type="entry name" value="PUA-like_sf"/>
</dbReference>
<protein>
    <recommendedName>
        <fullName evidence="3">SUI1 domain-containing protein</fullName>
    </recommendedName>
</protein>
<dbReference type="EMBL" id="JAACJN010000037">
    <property type="protein sequence ID" value="KAF5386284.1"/>
    <property type="molecule type" value="Genomic_DNA"/>
</dbReference>
<dbReference type="GO" id="GO:0005737">
    <property type="term" value="C:cytoplasm"/>
    <property type="evidence" value="ECO:0007669"/>
    <property type="project" value="UniProtKB-SubCell"/>
</dbReference>
<feature type="compositionally biased region" description="Low complexity" evidence="2">
    <location>
        <begin position="417"/>
        <end position="441"/>
    </location>
</feature>
<organism evidence="4 5">
    <name type="scientific">Collybiopsis confluens</name>
    <dbReference type="NCBI Taxonomy" id="2823264"/>
    <lineage>
        <taxon>Eukaryota</taxon>
        <taxon>Fungi</taxon>
        <taxon>Dikarya</taxon>
        <taxon>Basidiomycota</taxon>
        <taxon>Agaricomycotina</taxon>
        <taxon>Agaricomycetes</taxon>
        <taxon>Agaricomycetidae</taxon>
        <taxon>Agaricales</taxon>
        <taxon>Marasmiineae</taxon>
        <taxon>Omphalotaceae</taxon>
        <taxon>Collybiopsis</taxon>
    </lineage>
</organism>
<evidence type="ECO:0000256" key="2">
    <source>
        <dbReference type="SAM" id="MobiDB-lite"/>
    </source>
</evidence>
<dbReference type="SUPFAM" id="SSF47592">
    <property type="entry name" value="SWIB/MDM2 domain"/>
    <property type="match status" value="1"/>
</dbReference>
<evidence type="ECO:0000313" key="4">
    <source>
        <dbReference type="EMBL" id="KAF5386284.1"/>
    </source>
</evidence>
<evidence type="ECO:0000256" key="1">
    <source>
        <dbReference type="ARBA" id="ARBA00022490"/>
    </source>
</evidence>
<dbReference type="InterPro" id="IPR004521">
    <property type="entry name" value="Uncharacterised_CHP00451"/>
</dbReference>
<feature type="region of interest" description="Disordered" evidence="2">
    <location>
        <begin position="211"/>
        <end position="250"/>
    </location>
</feature>
<sequence length="702" mass="76839">MLGWGREGEDPVQNLKTSSPLRSSDRKKLGNRIIQAYNLAAADSSLDLVPERILSAKFTTHNGAEQGVVYLSNDQHIPLWFTLRDSEDIIPTVYTLFKNPDLLPFVSTPKSVIPILTAGADLMIPGVVYTSPSLVQGQLVAIRKYEHDPPMMSPPLAVGRMAISSDRLKESTHGKAVLVLHMWKDYLWELGPSGIEVPPSIPLVITKAPNDGQEAQEQQEPSLVVHQSQMQTQAESDSSQPELESLTTPATATATTEILTRYTYTPDEISNLLLVSLIRAISQPIPSLSFPIPASMFYTSYILPNRPYRPEVFFPPSSAYHRRPSDSVSLTQEGKDDGRRMGAGGAGEAGDAGWDLEAPDPYTITIKSSSHKTLSSFLKAAEKNYHLLSLKTKQTDLVIVSVNPNASAKVDVIQKHSTTSTSTSSTSTSPSNSNTNPNTSIYTYTTIGQVESKVSKKQIREEKEMEEKRVAERQVDIVELFKPHAKSLSLFGEGGFSVNTSDLYTTHQVRTLLNTYITAKQLVNPHEQAYINLDEVLVGCIGLSSGSGGGKKSKSKTKDKEQAEGPPPSVGTTMFMKRDELTKEIVESMQPWYEIRIGEVAFRKKGSLSPILITTKIRQGRKASTLITGIEPFGNAIEGLNKPEEVAEELRRVCASATGGGSSGTTEILVQGKQSKQVVDYLIEKGVPKKWIKVRDLSGGKK</sequence>
<feature type="compositionally biased region" description="Polar residues" evidence="2">
    <location>
        <begin position="213"/>
        <end position="241"/>
    </location>
</feature>
<dbReference type="PROSITE" id="PS50890">
    <property type="entry name" value="PUA"/>
    <property type="match status" value="1"/>
</dbReference>
<proteinExistence type="predicted"/>
<dbReference type="AlphaFoldDB" id="A0A8H5HNC8"/>
<dbReference type="SUPFAM" id="SSF88697">
    <property type="entry name" value="PUA domain-like"/>
    <property type="match status" value="1"/>
</dbReference>
<dbReference type="Gene3D" id="3.10.400.20">
    <property type="match status" value="1"/>
</dbReference>
<dbReference type="GO" id="GO:0001731">
    <property type="term" value="P:formation of translation preinitiation complex"/>
    <property type="evidence" value="ECO:0007669"/>
    <property type="project" value="InterPro"/>
</dbReference>
<keyword evidence="5" id="KW-1185">Reference proteome</keyword>
<evidence type="ECO:0000313" key="5">
    <source>
        <dbReference type="Proteomes" id="UP000518752"/>
    </source>
</evidence>
<dbReference type="CDD" id="cd11608">
    <property type="entry name" value="eIF2D_C"/>
    <property type="match status" value="1"/>
</dbReference>
<dbReference type="Proteomes" id="UP000518752">
    <property type="component" value="Unassembled WGS sequence"/>
</dbReference>
<dbReference type="InterPro" id="IPR001950">
    <property type="entry name" value="SUI1"/>
</dbReference>
<feature type="compositionally biased region" description="Gly residues" evidence="2">
    <location>
        <begin position="341"/>
        <end position="350"/>
    </location>
</feature>
<dbReference type="Pfam" id="PF25304">
    <property type="entry name" value="WHD_eIF2D"/>
    <property type="match status" value="1"/>
</dbReference>
<dbReference type="OrthoDB" id="199771at2759"/>
<dbReference type="PANTHER" id="PTHR12217:SF4">
    <property type="entry name" value="EUKARYOTIC TRANSLATION INITIATION FACTOR 2D"/>
    <property type="match status" value="1"/>
</dbReference>
<evidence type="ECO:0000259" key="3">
    <source>
        <dbReference type="PROSITE" id="PS50296"/>
    </source>
</evidence>
<dbReference type="NCBIfam" id="TIGR00451">
    <property type="entry name" value="unchar_dom_2"/>
    <property type="match status" value="1"/>
</dbReference>